<evidence type="ECO:0000256" key="2">
    <source>
        <dbReference type="ARBA" id="ARBA00001954"/>
    </source>
</evidence>
<feature type="binding site" evidence="13">
    <location>
        <position position="128"/>
    </location>
    <ligand>
        <name>Fe cation</name>
        <dbReference type="ChEBI" id="CHEBI:24875"/>
    </ligand>
</feature>
<evidence type="ECO:0000313" key="15">
    <source>
        <dbReference type="EMBL" id="QCK16006.1"/>
    </source>
</evidence>
<dbReference type="InterPro" id="IPR036951">
    <property type="entry name" value="ArAA_hydroxylase_sf"/>
</dbReference>
<proteinExistence type="inferred from homology"/>
<evidence type="ECO:0000256" key="1">
    <source>
        <dbReference type="ARBA" id="ARBA00001060"/>
    </source>
</evidence>
<comment type="catalytic activity">
    <reaction evidence="1">
        <text>(6R)-L-erythro-5,6,7,8-tetrahydrobiopterin + L-phenylalanine + O2 = (4aS,6R)-4a-hydroxy-L-erythro-5,6,7,8-tetrahydrobiopterin + L-tyrosine</text>
        <dbReference type="Rhea" id="RHEA:20273"/>
        <dbReference type="ChEBI" id="CHEBI:15379"/>
        <dbReference type="ChEBI" id="CHEBI:15642"/>
        <dbReference type="ChEBI" id="CHEBI:58095"/>
        <dbReference type="ChEBI" id="CHEBI:58315"/>
        <dbReference type="ChEBI" id="CHEBI:59560"/>
        <dbReference type="EC" id="1.14.16.1"/>
    </reaction>
</comment>
<keyword evidence="9 13" id="KW-0408">Iron</keyword>
<evidence type="ECO:0000256" key="13">
    <source>
        <dbReference type="PIRSR" id="PIRSR601273-2"/>
    </source>
</evidence>
<dbReference type="SUPFAM" id="SSF56534">
    <property type="entry name" value="Aromatic aminoacid monoxygenases, catalytic and oligomerization domains"/>
    <property type="match status" value="1"/>
</dbReference>
<evidence type="ECO:0000256" key="3">
    <source>
        <dbReference type="ARBA" id="ARBA00005088"/>
    </source>
</evidence>
<feature type="binding site" evidence="13">
    <location>
        <position position="170"/>
    </location>
    <ligand>
        <name>Fe cation</name>
        <dbReference type="ChEBI" id="CHEBI:24875"/>
    </ligand>
</feature>
<dbReference type="NCBIfam" id="NF008877">
    <property type="entry name" value="PRK11913.1-2"/>
    <property type="match status" value="1"/>
</dbReference>
<comment type="similarity">
    <text evidence="4">Belongs to the biopterin-dependent aromatic amino acid hydroxylase family.</text>
</comment>
<dbReference type="RefSeq" id="WP_137091604.1">
    <property type="nucleotide sequence ID" value="NZ_CP028923.1"/>
</dbReference>
<evidence type="ECO:0000256" key="9">
    <source>
        <dbReference type="ARBA" id="ARBA00023004"/>
    </source>
</evidence>
<dbReference type="EMBL" id="CP028923">
    <property type="protein sequence ID" value="QCK16006.1"/>
    <property type="molecule type" value="Genomic_DNA"/>
</dbReference>
<dbReference type="KEGG" id="fpf:DCC35_15295"/>
<comment type="pathway">
    <text evidence="3">Amino-acid degradation; L-phenylalanine degradation; acetoacetate and fumarate from L-phenylalanine: step 1/6.</text>
</comment>
<dbReference type="OrthoDB" id="9780502at2"/>
<accession>A0A4D7JUZ6</accession>
<dbReference type="InterPro" id="IPR018301">
    <property type="entry name" value="ArAA_hydroxylase_Fe/CU_BS"/>
</dbReference>
<dbReference type="Pfam" id="PF00351">
    <property type="entry name" value="Biopterin_H"/>
    <property type="match status" value="1"/>
</dbReference>
<dbReference type="InterPro" id="IPR005960">
    <property type="entry name" value="Phe-4-hydroxylase_mono"/>
</dbReference>
<evidence type="ECO:0000313" key="16">
    <source>
        <dbReference type="Proteomes" id="UP000298616"/>
    </source>
</evidence>
<dbReference type="GO" id="GO:0006559">
    <property type="term" value="P:L-phenylalanine catabolic process"/>
    <property type="evidence" value="ECO:0007669"/>
    <property type="project" value="UniProtKB-UniPathway"/>
</dbReference>
<dbReference type="PROSITE" id="PS00367">
    <property type="entry name" value="BH4_AAA_HYDROXYL_1"/>
    <property type="match status" value="1"/>
</dbReference>
<dbReference type="CDD" id="cd00361">
    <property type="entry name" value="arom_aa_hydroxylase"/>
    <property type="match status" value="1"/>
</dbReference>
<dbReference type="Gene3D" id="1.10.800.10">
    <property type="entry name" value="Aromatic amino acid hydroxylase"/>
    <property type="match status" value="1"/>
</dbReference>
<comment type="cofactor">
    <cofactor evidence="2 13">
        <name>Fe(2+)</name>
        <dbReference type="ChEBI" id="CHEBI:29033"/>
    </cofactor>
</comment>
<evidence type="ECO:0000256" key="12">
    <source>
        <dbReference type="ARBA" id="ARBA00029922"/>
    </source>
</evidence>
<dbReference type="GO" id="GO:0005506">
    <property type="term" value="F:iron ion binding"/>
    <property type="evidence" value="ECO:0007669"/>
    <property type="project" value="InterPro"/>
</dbReference>
<dbReference type="EC" id="1.14.16.1" evidence="5"/>
<evidence type="ECO:0000256" key="11">
    <source>
        <dbReference type="ARBA" id="ARBA00023232"/>
    </source>
</evidence>
<dbReference type="InterPro" id="IPR036329">
    <property type="entry name" value="Aro-AA_hydroxylase_C_sf"/>
</dbReference>
<protein>
    <recommendedName>
        <fullName evidence="6">Phenylalanine-4-hydroxylase</fullName>
        <ecNumber evidence="5">1.14.16.1</ecNumber>
    </recommendedName>
    <alternativeName>
        <fullName evidence="12">Phe-4-monooxygenase</fullName>
    </alternativeName>
</protein>
<keyword evidence="8" id="KW-0560">Oxidoreductase</keyword>
<dbReference type="UniPathway" id="UPA00139">
    <property type="reaction ID" value="UER00337"/>
</dbReference>
<reference evidence="15 16" key="1">
    <citation type="submission" date="2018-04" db="EMBL/GenBank/DDBJ databases">
        <title>Complete genome uncultured novel isolate.</title>
        <authorList>
            <person name="Merlino G."/>
        </authorList>
    </citation>
    <scope>NUCLEOTIDE SEQUENCE [LARGE SCALE GENOMIC DNA]</scope>
    <source>
        <strain evidence="16">R1DC9</strain>
    </source>
</reference>
<evidence type="ECO:0000256" key="5">
    <source>
        <dbReference type="ARBA" id="ARBA00011995"/>
    </source>
</evidence>
<feature type="domain" description="Biopterin-dependent aromatic amino acid hydroxylase family profile" evidence="14">
    <location>
        <begin position="1"/>
        <end position="260"/>
    </location>
</feature>
<evidence type="ECO:0000256" key="4">
    <source>
        <dbReference type="ARBA" id="ARBA00009712"/>
    </source>
</evidence>
<dbReference type="PANTHER" id="PTHR11473:SF24">
    <property type="entry name" value="PHENYLALANINE-4-HYDROXYLASE"/>
    <property type="match status" value="1"/>
</dbReference>
<feature type="binding site" evidence="13">
    <location>
        <position position="123"/>
    </location>
    <ligand>
        <name>Fe cation</name>
        <dbReference type="ChEBI" id="CHEBI:24875"/>
    </ligand>
</feature>
<dbReference type="PROSITE" id="PS51410">
    <property type="entry name" value="BH4_AAA_HYDROXYL_2"/>
    <property type="match status" value="1"/>
</dbReference>
<keyword evidence="11" id="KW-0585">Phenylalanine catabolism</keyword>
<sequence length="260" mass="30520">MSTEYEKHSGLPVMNQDYEAYTEEDFKVWKMLFDRQKDNIPVYASEEYIRGLELIKFKAEEIPDIKKTNEILKGITGWEIFIVPGLIDDDKFFQLMSNKKFPSSTWLRSLDQLDYLEEPDMFHDIYGHVPLLTNQSFVDFLQDLSKLGLKYIDNPHAIHLLSRVYWFTVEFGLIRENGELKIYGAGILSSKGETEYATTDKPEHIEYDVDTMLDTSYRKDVFQTKYFIIDSYEQLYNSIPEIDRLLAKKVAEHEDSAVTK</sequence>
<evidence type="ECO:0000256" key="7">
    <source>
        <dbReference type="ARBA" id="ARBA00022723"/>
    </source>
</evidence>
<organism evidence="15 16">
    <name type="scientific">Mangrovivirga cuniculi</name>
    <dbReference type="NCBI Taxonomy" id="2715131"/>
    <lineage>
        <taxon>Bacteria</taxon>
        <taxon>Pseudomonadati</taxon>
        <taxon>Bacteroidota</taxon>
        <taxon>Cytophagia</taxon>
        <taxon>Cytophagales</taxon>
        <taxon>Mangrovivirgaceae</taxon>
        <taxon>Mangrovivirga</taxon>
    </lineage>
</organism>
<evidence type="ECO:0000256" key="10">
    <source>
        <dbReference type="ARBA" id="ARBA00023033"/>
    </source>
</evidence>
<evidence type="ECO:0000256" key="8">
    <source>
        <dbReference type="ARBA" id="ARBA00023002"/>
    </source>
</evidence>
<name>A0A4D7JUZ6_9BACT</name>
<dbReference type="Proteomes" id="UP000298616">
    <property type="component" value="Chromosome"/>
</dbReference>
<dbReference type="NCBIfam" id="TIGR01267">
    <property type="entry name" value="Phe4hydrox_mono"/>
    <property type="match status" value="1"/>
</dbReference>
<evidence type="ECO:0000259" key="14">
    <source>
        <dbReference type="PROSITE" id="PS51410"/>
    </source>
</evidence>
<gene>
    <name evidence="15" type="ORF">DCC35_15295</name>
</gene>
<evidence type="ECO:0000256" key="6">
    <source>
        <dbReference type="ARBA" id="ARBA00020276"/>
    </source>
</evidence>
<keyword evidence="10 15" id="KW-0503">Monooxygenase</keyword>
<dbReference type="GO" id="GO:0004505">
    <property type="term" value="F:phenylalanine 4-monooxygenase activity"/>
    <property type="evidence" value="ECO:0007669"/>
    <property type="project" value="UniProtKB-EC"/>
</dbReference>
<keyword evidence="7 13" id="KW-0479">Metal-binding</keyword>
<dbReference type="InterPro" id="IPR019774">
    <property type="entry name" value="Aromatic-AA_hydroxylase_C"/>
</dbReference>
<dbReference type="PRINTS" id="PR00372">
    <property type="entry name" value="FYWHYDRXLASE"/>
</dbReference>
<dbReference type="PANTHER" id="PTHR11473">
    <property type="entry name" value="AROMATIC AMINO ACID HYDROXYLASE"/>
    <property type="match status" value="1"/>
</dbReference>
<dbReference type="InterPro" id="IPR001273">
    <property type="entry name" value="ArAA_hydroxylase"/>
</dbReference>
<dbReference type="AlphaFoldDB" id="A0A4D7JUZ6"/>
<keyword evidence="16" id="KW-1185">Reference proteome</keyword>